<protein>
    <submittedName>
        <fullName evidence="1">Uncharacterized protein</fullName>
    </submittedName>
</protein>
<reference evidence="1" key="1">
    <citation type="submission" date="2021-02" db="EMBL/GenBank/DDBJ databases">
        <authorList>
            <person name="Nowell W R."/>
        </authorList>
    </citation>
    <scope>NUCLEOTIDE SEQUENCE</scope>
    <source>
        <strain evidence="1">Ploen Becks lab</strain>
    </source>
</reference>
<gene>
    <name evidence="1" type="ORF">OXX778_LOCUS22239</name>
</gene>
<evidence type="ECO:0000313" key="1">
    <source>
        <dbReference type="EMBL" id="CAF1125556.1"/>
    </source>
</evidence>
<keyword evidence="2" id="KW-1185">Reference proteome</keyword>
<sequence>QASLALEKDHIASIEKQLDELEQADRKHEYGTAWSIINQMCGKTKSNNTKVKLLNGAVPENKEQLLSDWCKYFSDLLNKESSSNETSYPEPSADNIEI</sequence>
<dbReference type="Proteomes" id="UP000663879">
    <property type="component" value="Unassembled WGS sequence"/>
</dbReference>
<proteinExistence type="predicted"/>
<evidence type="ECO:0000313" key="2">
    <source>
        <dbReference type="Proteomes" id="UP000663879"/>
    </source>
</evidence>
<feature type="non-terminal residue" evidence="1">
    <location>
        <position position="98"/>
    </location>
</feature>
<comment type="caution">
    <text evidence="1">The sequence shown here is derived from an EMBL/GenBank/DDBJ whole genome shotgun (WGS) entry which is preliminary data.</text>
</comment>
<dbReference type="AlphaFoldDB" id="A0A814QXG9"/>
<accession>A0A814QXG9</accession>
<organism evidence="1 2">
    <name type="scientific">Brachionus calyciflorus</name>
    <dbReference type="NCBI Taxonomy" id="104777"/>
    <lineage>
        <taxon>Eukaryota</taxon>
        <taxon>Metazoa</taxon>
        <taxon>Spiralia</taxon>
        <taxon>Gnathifera</taxon>
        <taxon>Rotifera</taxon>
        <taxon>Eurotatoria</taxon>
        <taxon>Monogononta</taxon>
        <taxon>Pseudotrocha</taxon>
        <taxon>Ploima</taxon>
        <taxon>Brachionidae</taxon>
        <taxon>Brachionus</taxon>
    </lineage>
</organism>
<feature type="non-terminal residue" evidence="1">
    <location>
        <position position="1"/>
    </location>
</feature>
<dbReference type="EMBL" id="CAJNOC010009160">
    <property type="protein sequence ID" value="CAF1125556.1"/>
    <property type="molecule type" value="Genomic_DNA"/>
</dbReference>
<name>A0A814QXG9_9BILA</name>